<proteinExistence type="predicted"/>
<name>A0AB34KA59_PRYPA</name>
<reference evidence="2 3" key="1">
    <citation type="journal article" date="2024" name="Science">
        <title>Giant polyketide synthase enzymes in the biosynthesis of giant marine polyether toxins.</title>
        <authorList>
            <person name="Fallon T.R."/>
            <person name="Shende V.V."/>
            <person name="Wierzbicki I.H."/>
            <person name="Pendleton A.L."/>
            <person name="Watervoot N.F."/>
            <person name="Auber R.P."/>
            <person name="Gonzalez D.J."/>
            <person name="Wisecaver J.H."/>
            <person name="Moore B.S."/>
        </authorList>
    </citation>
    <scope>NUCLEOTIDE SEQUENCE [LARGE SCALE GENOMIC DNA]</scope>
    <source>
        <strain evidence="2 3">12B1</strain>
    </source>
</reference>
<evidence type="ECO:0000256" key="1">
    <source>
        <dbReference type="SAM" id="MobiDB-lite"/>
    </source>
</evidence>
<accession>A0AB34KA59</accession>
<protein>
    <submittedName>
        <fullName evidence="2">Uncharacterized protein</fullName>
    </submittedName>
</protein>
<comment type="caution">
    <text evidence="2">The sequence shown here is derived from an EMBL/GenBank/DDBJ whole genome shotgun (WGS) entry which is preliminary data.</text>
</comment>
<evidence type="ECO:0000313" key="3">
    <source>
        <dbReference type="Proteomes" id="UP001515480"/>
    </source>
</evidence>
<keyword evidence="3" id="KW-1185">Reference proteome</keyword>
<feature type="region of interest" description="Disordered" evidence="1">
    <location>
        <begin position="36"/>
        <end position="65"/>
    </location>
</feature>
<dbReference type="EMBL" id="JBGBPQ010000001">
    <property type="protein sequence ID" value="KAL1530087.1"/>
    <property type="molecule type" value="Genomic_DNA"/>
</dbReference>
<dbReference type="Proteomes" id="UP001515480">
    <property type="component" value="Unassembled WGS sequence"/>
</dbReference>
<evidence type="ECO:0000313" key="2">
    <source>
        <dbReference type="EMBL" id="KAL1530087.1"/>
    </source>
</evidence>
<organism evidence="2 3">
    <name type="scientific">Prymnesium parvum</name>
    <name type="common">Toxic golden alga</name>
    <dbReference type="NCBI Taxonomy" id="97485"/>
    <lineage>
        <taxon>Eukaryota</taxon>
        <taxon>Haptista</taxon>
        <taxon>Haptophyta</taxon>
        <taxon>Prymnesiophyceae</taxon>
        <taxon>Prymnesiales</taxon>
        <taxon>Prymnesiaceae</taxon>
        <taxon>Prymnesium</taxon>
    </lineage>
</organism>
<dbReference type="AlphaFoldDB" id="A0AB34KA59"/>
<sequence>MCLNSGREEIKGVMVCPAIRDHPSGKNLEAAEGHLNYAASPSSSSPTLQLSPCGPRLTTRSSDNVPRPLLAFGGCQAKGFPFHPCPWLA</sequence>
<gene>
    <name evidence="2" type="ORF">AB1Y20_001009</name>
</gene>